<dbReference type="Gene3D" id="3.30.300.20">
    <property type="match status" value="1"/>
</dbReference>
<dbReference type="PANTHER" id="PTHR35800:SF1">
    <property type="entry name" value="RNA-BINDING PROTEIN KHPB"/>
    <property type="match status" value="1"/>
</dbReference>
<dbReference type="PANTHER" id="PTHR35800">
    <property type="entry name" value="PROTEIN JAG"/>
    <property type="match status" value="1"/>
</dbReference>
<keyword evidence="9" id="KW-1185">Reference proteome</keyword>
<dbReference type="OrthoDB" id="9794483at2"/>
<evidence type="ECO:0000256" key="5">
    <source>
        <dbReference type="ARBA" id="ARBA00023316"/>
    </source>
</evidence>
<dbReference type="GO" id="GO:0071555">
    <property type="term" value="P:cell wall organization"/>
    <property type="evidence" value="ECO:0007669"/>
    <property type="project" value="UniProtKB-KW"/>
</dbReference>
<dbReference type="PROSITE" id="PS51061">
    <property type="entry name" value="R3H"/>
    <property type="match status" value="1"/>
</dbReference>
<comment type="subcellular location">
    <subcellularLocation>
        <location evidence="6">Cytoplasm</location>
    </subcellularLocation>
</comment>
<comment type="domain">
    <text evidence="6">Has an N-terminal Jag-N domain and 2 RNA-binding domains (KH and R3H).</text>
</comment>
<dbReference type="SUPFAM" id="SSF82708">
    <property type="entry name" value="R3H domain"/>
    <property type="match status" value="1"/>
</dbReference>
<dbReference type="Gene3D" id="3.30.30.80">
    <property type="entry name" value="probable RNA-binding protein from clostridium symbiosum atcc 14940"/>
    <property type="match status" value="1"/>
</dbReference>
<dbReference type="InterPro" id="IPR038008">
    <property type="entry name" value="Jag_KH"/>
</dbReference>
<dbReference type="EMBL" id="MIJF01000017">
    <property type="protein sequence ID" value="OEF99624.1"/>
    <property type="molecule type" value="Genomic_DNA"/>
</dbReference>
<evidence type="ECO:0000256" key="3">
    <source>
        <dbReference type="ARBA" id="ARBA00022960"/>
    </source>
</evidence>
<dbReference type="SMART" id="SM01245">
    <property type="entry name" value="Jag_N"/>
    <property type="match status" value="1"/>
</dbReference>
<sequence length="209" mass="23909">MEKVIATGKTVEEAVNSALEKLGTTKENVEVIVIQQPGKRLFGLMGKKDAVVQVEIIQREVNPINEAKKFLSDVFQSINLSVQIEQLNQKEHILFNLVGRDLGVLIGRRGQTLDSLQYLVNVVANKYTKDSKVRIILDAENYRSRRKQTLERLANRLAEKVVRTGRDVVLEPMTPLERKIIHTKLQNHPRVQTYSQGEEPYRKIVITKK</sequence>
<dbReference type="CDD" id="cd02414">
    <property type="entry name" value="KH-II_Jag"/>
    <property type="match status" value="1"/>
</dbReference>
<evidence type="ECO:0000256" key="4">
    <source>
        <dbReference type="ARBA" id="ARBA00023186"/>
    </source>
</evidence>
<dbReference type="GO" id="GO:0005737">
    <property type="term" value="C:cytoplasm"/>
    <property type="evidence" value="ECO:0007669"/>
    <property type="project" value="UniProtKB-SubCell"/>
</dbReference>
<dbReference type="SMART" id="SM00393">
    <property type="entry name" value="R3H"/>
    <property type="match status" value="1"/>
</dbReference>
<dbReference type="InterPro" id="IPR001374">
    <property type="entry name" value="R3H_dom"/>
</dbReference>
<evidence type="ECO:0000313" key="8">
    <source>
        <dbReference type="EMBL" id="OEF99624.1"/>
    </source>
</evidence>
<dbReference type="STRING" id="337097.BHF71_07990"/>
<dbReference type="Pfam" id="PF13083">
    <property type="entry name" value="KH_KhpA-B"/>
    <property type="match status" value="1"/>
</dbReference>
<dbReference type="InterPro" id="IPR034079">
    <property type="entry name" value="R3H_KhpB"/>
</dbReference>
<evidence type="ECO:0000256" key="1">
    <source>
        <dbReference type="ARBA" id="ARBA00022490"/>
    </source>
</evidence>
<proteinExistence type="inferred from homology"/>
<dbReference type="InterPro" id="IPR015946">
    <property type="entry name" value="KH_dom-like_a/b"/>
</dbReference>
<evidence type="ECO:0000259" key="7">
    <source>
        <dbReference type="PROSITE" id="PS51061"/>
    </source>
</evidence>
<comment type="function">
    <text evidence="6">A probable RNA chaperone. Forms a complex with KhpA which binds to cellular RNA and controls its expression. Plays a role in peptidoglycan (PG) homeostasis and cell length regulation.</text>
</comment>
<keyword evidence="8" id="KW-0238">DNA-binding</keyword>
<feature type="region of interest" description="Jag_N domain" evidence="6">
    <location>
        <begin position="5"/>
        <end position="55"/>
    </location>
</feature>
<dbReference type="GO" id="GO:0009252">
    <property type="term" value="P:peptidoglycan biosynthetic process"/>
    <property type="evidence" value="ECO:0007669"/>
    <property type="project" value="UniProtKB-UniRule"/>
</dbReference>
<dbReference type="InterPro" id="IPR036867">
    <property type="entry name" value="R3H_dom_sf"/>
</dbReference>
<evidence type="ECO:0000256" key="6">
    <source>
        <dbReference type="HAMAP-Rule" id="MF_00867"/>
    </source>
</evidence>
<organism evidence="8 9">
    <name type="scientific">Vulcanibacillus modesticaldus</name>
    <dbReference type="NCBI Taxonomy" id="337097"/>
    <lineage>
        <taxon>Bacteria</taxon>
        <taxon>Bacillati</taxon>
        <taxon>Bacillota</taxon>
        <taxon>Bacilli</taxon>
        <taxon>Bacillales</taxon>
        <taxon>Bacillaceae</taxon>
        <taxon>Vulcanibacillus</taxon>
    </lineage>
</organism>
<keyword evidence="3 6" id="KW-0133">Cell shape</keyword>
<keyword evidence="1 6" id="KW-0963">Cytoplasm</keyword>
<dbReference type="GO" id="GO:0008360">
    <property type="term" value="P:regulation of cell shape"/>
    <property type="evidence" value="ECO:0007669"/>
    <property type="project" value="UniProtKB-KW"/>
</dbReference>
<reference evidence="8 9" key="1">
    <citation type="submission" date="2016-09" db="EMBL/GenBank/DDBJ databases">
        <title>Draft genome sequence for the type strain of Vulcanibacillus modesticaldus BR, a strictly anaerobic, moderately thermophilic, and nitrate-reducing bacterium from deep sea-hydrothermal vents of the Mid-Atlantic Ridge.</title>
        <authorList>
            <person name="Abin C.A."/>
            <person name="Hollibaugh J.T."/>
        </authorList>
    </citation>
    <scope>NUCLEOTIDE SEQUENCE [LARGE SCALE GENOMIC DNA]</scope>
    <source>
        <strain evidence="8 9">BR</strain>
    </source>
</reference>
<protein>
    <recommendedName>
        <fullName evidence="6">RNA-binding protein KhpB</fullName>
    </recommendedName>
    <alternativeName>
        <fullName evidence="6">RNA-binding protein EloR</fullName>
    </alternativeName>
</protein>
<dbReference type="InterPro" id="IPR039247">
    <property type="entry name" value="KhpB"/>
</dbReference>
<dbReference type="NCBIfam" id="NF041568">
    <property type="entry name" value="Jag_EloR"/>
    <property type="match status" value="1"/>
</dbReference>
<dbReference type="HAMAP" id="MF_00867">
    <property type="entry name" value="KhpB"/>
    <property type="match status" value="1"/>
</dbReference>
<dbReference type="Gene3D" id="3.30.1370.50">
    <property type="entry name" value="R3H-like domain"/>
    <property type="match status" value="1"/>
</dbReference>
<dbReference type="AlphaFoldDB" id="A0A1D2YV83"/>
<dbReference type="Pfam" id="PF14804">
    <property type="entry name" value="Jag_N"/>
    <property type="match status" value="1"/>
</dbReference>
<dbReference type="GO" id="GO:0003723">
    <property type="term" value="F:RNA binding"/>
    <property type="evidence" value="ECO:0007669"/>
    <property type="project" value="UniProtKB-UniRule"/>
</dbReference>
<dbReference type="GO" id="GO:0003677">
    <property type="term" value="F:DNA binding"/>
    <property type="evidence" value="ECO:0007669"/>
    <property type="project" value="UniProtKB-KW"/>
</dbReference>
<keyword evidence="2 6" id="KW-0694">RNA-binding</keyword>
<dbReference type="Proteomes" id="UP000243739">
    <property type="component" value="Unassembled WGS sequence"/>
</dbReference>
<name>A0A1D2YV83_9BACI</name>
<keyword evidence="4 6" id="KW-0143">Chaperone</keyword>
<feature type="domain" description="R3H" evidence="7">
    <location>
        <begin position="144"/>
        <end position="209"/>
    </location>
</feature>
<comment type="subunit">
    <text evidence="6">Forms a complex with KhpA.</text>
</comment>
<evidence type="ECO:0000313" key="9">
    <source>
        <dbReference type="Proteomes" id="UP000243739"/>
    </source>
</evidence>
<accession>A0A1D2YV83</accession>
<comment type="similarity">
    <text evidence="6">Belongs to the KhpB RNA-binding protein family.</text>
</comment>
<dbReference type="InterPro" id="IPR032782">
    <property type="entry name" value="KhpB_N"/>
</dbReference>
<comment type="caution">
    <text evidence="8">The sequence shown here is derived from an EMBL/GenBank/DDBJ whole genome shotgun (WGS) entry which is preliminary data.</text>
</comment>
<dbReference type="InterPro" id="IPR038247">
    <property type="entry name" value="Jag_N_dom_sf"/>
</dbReference>
<evidence type="ECO:0000256" key="2">
    <source>
        <dbReference type="ARBA" id="ARBA00022884"/>
    </source>
</evidence>
<dbReference type="CDD" id="cd02644">
    <property type="entry name" value="R3H_jag"/>
    <property type="match status" value="1"/>
</dbReference>
<keyword evidence="5 6" id="KW-0961">Cell wall biogenesis/degradation</keyword>
<gene>
    <name evidence="6" type="primary">khpB</name>
    <name evidence="6" type="synonym">eloR</name>
    <name evidence="8" type="ORF">BHF71_07990</name>
</gene>
<dbReference type="Pfam" id="PF01424">
    <property type="entry name" value="R3H"/>
    <property type="match status" value="1"/>
</dbReference>